<evidence type="ECO:0000313" key="10">
    <source>
        <dbReference type="Proteomes" id="UP000253845"/>
    </source>
</evidence>
<dbReference type="InterPro" id="IPR041677">
    <property type="entry name" value="DNA2/NAM7_AAA_11"/>
</dbReference>
<feature type="compositionally biased region" description="Basic residues" evidence="6">
    <location>
        <begin position="1114"/>
        <end position="1123"/>
    </location>
</feature>
<gene>
    <name evidence="9" type="ORF">M747DRAFT_286790</name>
</gene>
<evidence type="ECO:0000256" key="1">
    <source>
        <dbReference type="ARBA" id="ARBA00007913"/>
    </source>
</evidence>
<evidence type="ECO:0000256" key="6">
    <source>
        <dbReference type="SAM" id="MobiDB-lite"/>
    </source>
</evidence>
<dbReference type="InterPro" id="IPR047187">
    <property type="entry name" value="SF1_C_Upf1"/>
</dbReference>
<dbReference type="PANTHER" id="PTHR43788:SF16">
    <property type="entry name" value="HELICASE WITH ZINC FINGER 2"/>
    <property type="match status" value="1"/>
</dbReference>
<evidence type="ECO:0000256" key="2">
    <source>
        <dbReference type="ARBA" id="ARBA00022741"/>
    </source>
</evidence>
<dbReference type="InterPro" id="IPR041679">
    <property type="entry name" value="DNA2/NAM7-like_C"/>
</dbReference>
<accession>A0A370BL98</accession>
<name>A0A370BL98_ASPNG</name>
<organism evidence="9 10">
    <name type="scientific">Aspergillus niger ATCC 13496</name>
    <dbReference type="NCBI Taxonomy" id="1353008"/>
    <lineage>
        <taxon>Eukaryota</taxon>
        <taxon>Fungi</taxon>
        <taxon>Dikarya</taxon>
        <taxon>Ascomycota</taxon>
        <taxon>Pezizomycotina</taxon>
        <taxon>Eurotiomycetes</taxon>
        <taxon>Eurotiomycetidae</taxon>
        <taxon>Eurotiales</taxon>
        <taxon>Aspergillaceae</taxon>
        <taxon>Aspergillus</taxon>
        <taxon>Aspergillus subgen. Circumdati</taxon>
    </lineage>
</organism>
<keyword evidence="2" id="KW-0547">Nucleotide-binding</keyword>
<evidence type="ECO:0000259" key="7">
    <source>
        <dbReference type="Pfam" id="PF13086"/>
    </source>
</evidence>
<dbReference type="CDD" id="cd18808">
    <property type="entry name" value="SF1_C_Upf1"/>
    <property type="match status" value="1"/>
</dbReference>
<evidence type="ECO:0000259" key="8">
    <source>
        <dbReference type="Pfam" id="PF13087"/>
    </source>
</evidence>
<keyword evidence="4" id="KW-0347">Helicase</keyword>
<dbReference type="Pfam" id="PF13086">
    <property type="entry name" value="AAA_11"/>
    <property type="match status" value="1"/>
</dbReference>
<feature type="domain" description="DNA2/NAM7 helicase-like C-terminal" evidence="8">
    <location>
        <begin position="724"/>
        <end position="931"/>
    </location>
</feature>
<evidence type="ECO:0000256" key="5">
    <source>
        <dbReference type="ARBA" id="ARBA00022840"/>
    </source>
</evidence>
<sequence>MISSHLSERVWSRSLLNLVPPLRESVVLPSYSTNRNRASHSLLLSISPSLPWSSPCLSQQPQTGSKALRAPTTPYNFTNAAVHGVILDSQQPFLAICLENKDQGEVIFPFQGIHLNCGIEGDAADTDHWIDNMRATYSLLPKNEKFYYYVVRCKSSPVFTKVQRPLMSEELEEKLRTLRNINWLNCDLVILLQYRSSFTDVPLMLNWSIKLYNLVHQGSEGEGFWYYRQNPESDVTKRHPEMPWLWTSTEGRREYMKWKPHNPLFFDDNDRICRLLKASKNERYQQQREVSDVFNPTRCHEAWCTESDFGLPGSTHLVHIKLLPVRPSDNVVIPKLQEGAKVHFEWALQGVPYGMDSKLIDQGAVTQIDSNADLVLRVTGQATQALGERFPIVTSAVANTMPIDAQIEALGEASKLALVFGDRSGNEGQGFSLRRTLLAHGTELEQGNQGYFTLDVRQMSPVPPNLQQERVEYLSHIFRLDEAQKEAFQASLVKIVCGVSLIQGPPGTGKTSTAKAIICTAAALGCKILLVAGSNKGVDNLAEAVTKALQRDKRLQSWCGQLVRFRTPRYQLERARGGEPSDENDNLSNVQAHVLTIQYAQDHATTDKYARSLLERLAADKQRRLSREERKGLKGDYEHCVMKVLQNAKIVATTLSNASQDLLRRSGFEPAFVVCDEAGQCQEGEITIALTIPSTRVMVLIGDPEQLPPTVVSEHATNEGALYLKRSMMERLHEAGYPCTMLLTNYRSHSHIFDIFNRLIYKGALRLGPNNDSEQRVGKVWDAFTRSHHHFCGYGVVGVRRLFISVIGEAVRAEGSQSWSNQSQGMVAVHLLKNLYAYRTSDGQSIRPEDVMVISPYAAQRALVGRLMGEHGVSCRDNLTVDASQGQEAPMVIFMLTKPSRDAASVGFIADQQRLNVALSRAREVLVIVGNLLVWNRETLDKIEKSLGKKARFLLNLLFDVSKRNHTMVWKGEATVEDKKPVGPVEYKCPDRFVPPFYETAAVPSAPVSSALLPARTPQRPAQASGGSFSAAPWRPSARSVLGVEGRETLSRPTPRVNMPVGSSWQAPVVRLPTSTSQSRDIEEDVSMVDIEKPEGRDLVQQTGSPPSPVLPPRHARQRSRSPPHREATYREATYRERPRSPSRAIDNRLLTRGGLPQVSLVPRDNFDSIPVEELERQFRLSRAAEEMAAATLRRTLIEEELRVRGDWDSRNRDDQRDGR</sequence>
<evidence type="ECO:0000256" key="4">
    <source>
        <dbReference type="ARBA" id="ARBA00022806"/>
    </source>
</evidence>
<proteinExistence type="inferred from homology"/>
<dbReference type="GO" id="GO:0005524">
    <property type="term" value="F:ATP binding"/>
    <property type="evidence" value="ECO:0007669"/>
    <property type="project" value="UniProtKB-KW"/>
</dbReference>
<evidence type="ECO:0000256" key="3">
    <source>
        <dbReference type="ARBA" id="ARBA00022801"/>
    </source>
</evidence>
<feature type="compositionally biased region" description="Basic and acidic residues" evidence="6">
    <location>
        <begin position="1124"/>
        <end position="1140"/>
    </location>
</feature>
<dbReference type="PANTHER" id="PTHR43788">
    <property type="entry name" value="DNA2/NAM7 HELICASE FAMILY MEMBER"/>
    <property type="match status" value="1"/>
</dbReference>
<dbReference type="InterPro" id="IPR050534">
    <property type="entry name" value="Coronavir_polyprotein_1ab"/>
</dbReference>
<dbReference type="InterPro" id="IPR027417">
    <property type="entry name" value="P-loop_NTPase"/>
</dbReference>
<evidence type="ECO:0000313" key="9">
    <source>
        <dbReference type="EMBL" id="RDH16354.1"/>
    </source>
</evidence>
<keyword evidence="5" id="KW-0067">ATP-binding</keyword>
<dbReference type="SUPFAM" id="SSF52540">
    <property type="entry name" value="P-loop containing nucleoside triphosphate hydrolases"/>
    <property type="match status" value="1"/>
</dbReference>
<reference evidence="9 10" key="1">
    <citation type="submission" date="2018-07" db="EMBL/GenBank/DDBJ databases">
        <title>Section-level genome sequencing of Aspergillus section Nigri to investigate inter- and intra-species variation.</title>
        <authorList>
            <consortium name="DOE Joint Genome Institute"/>
            <person name="Vesth T.C."/>
            <person name="Nybo J.L."/>
            <person name="Theobald S."/>
            <person name="Frisvad J.C."/>
            <person name="Larsen T.O."/>
            <person name="Nielsen K.F."/>
            <person name="Hoof J.B."/>
            <person name="Brandl J."/>
            <person name="Salamov A."/>
            <person name="Riley R."/>
            <person name="Gladden J.M."/>
            <person name="Phatale P."/>
            <person name="Nielsen M.T."/>
            <person name="Lyhne E.K."/>
            <person name="Kogle M.E."/>
            <person name="Strasser K."/>
            <person name="McDonnell E."/>
            <person name="Barry K."/>
            <person name="Clum A."/>
            <person name="Chen C."/>
            <person name="Nolan M."/>
            <person name="Sandor L."/>
            <person name="Kuo A."/>
            <person name="Lipzen A."/>
            <person name="Hainaut M."/>
            <person name="Drula E."/>
            <person name="Tsang A."/>
            <person name="Magnuson J.K."/>
            <person name="Henrissat B."/>
            <person name="Wiebenga A."/>
            <person name="Simmons B.A."/>
            <person name="Makela M.R."/>
            <person name="De vries R.P."/>
            <person name="Grigoriev I.V."/>
            <person name="Mortensen U.H."/>
            <person name="Baker S.E."/>
            <person name="Andersen M.R."/>
        </authorList>
    </citation>
    <scope>NUCLEOTIDE SEQUENCE [LARGE SCALE GENOMIC DNA]</scope>
    <source>
        <strain evidence="9 10">ATCC 13496</strain>
    </source>
</reference>
<dbReference type="AlphaFoldDB" id="A0A370BL98"/>
<feature type="region of interest" description="Disordered" evidence="6">
    <location>
        <begin position="1071"/>
        <end position="1147"/>
    </location>
</feature>
<keyword evidence="3 9" id="KW-0378">Hydrolase</keyword>
<feature type="region of interest" description="Disordered" evidence="6">
    <location>
        <begin position="1016"/>
        <end position="1036"/>
    </location>
</feature>
<dbReference type="Proteomes" id="UP000253845">
    <property type="component" value="Unassembled WGS sequence"/>
</dbReference>
<dbReference type="EMBL" id="KZ851939">
    <property type="protein sequence ID" value="RDH16354.1"/>
    <property type="molecule type" value="Genomic_DNA"/>
</dbReference>
<dbReference type="GO" id="GO:0043139">
    <property type="term" value="F:5'-3' DNA helicase activity"/>
    <property type="evidence" value="ECO:0007669"/>
    <property type="project" value="TreeGrafter"/>
</dbReference>
<feature type="domain" description="DNA2/NAM7 helicase helicase" evidence="7">
    <location>
        <begin position="480"/>
        <end position="714"/>
    </location>
</feature>
<dbReference type="Pfam" id="PF13087">
    <property type="entry name" value="AAA_12"/>
    <property type="match status" value="1"/>
</dbReference>
<dbReference type="Gene3D" id="3.40.50.300">
    <property type="entry name" value="P-loop containing nucleotide triphosphate hydrolases"/>
    <property type="match status" value="2"/>
</dbReference>
<protein>
    <submittedName>
        <fullName evidence="9">P-loop containing nucleoside triphosphate hydrolase protein</fullName>
    </submittedName>
</protein>
<dbReference type="GO" id="GO:0016787">
    <property type="term" value="F:hydrolase activity"/>
    <property type="evidence" value="ECO:0007669"/>
    <property type="project" value="UniProtKB-KW"/>
</dbReference>
<dbReference type="VEuPathDB" id="FungiDB:M747DRAFT_286790"/>
<comment type="similarity">
    <text evidence="1">Belongs to the DNA2/NAM7 helicase family.</text>
</comment>